<proteinExistence type="predicted"/>
<name>A0A8S1NJ09_PARPR</name>
<gene>
    <name evidence="1" type="ORF">PPRIM_AZ9-3.1.T0820173</name>
</gene>
<organism evidence="1 2">
    <name type="scientific">Paramecium primaurelia</name>
    <dbReference type="NCBI Taxonomy" id="5886"/>
    <lineage>
        <taxon>Eukaryota</taxon>
        <taxon>Sar</taxon>
        <taxon>Alveolata</taxon>
        <taxon>Ciliophora</taxon>
        <taxon>Intramacronucleata</taxon>
        <taxon>Oligohymenophorea</taxon>
        <taxon>Peniculida</taxon>
        <taxon>Parameciidae</taxon>
        <taxon>Paramecium</taxon>
    </lineage>
</organism>
<dbReference type="Proteomes" id="UP000688137">
    <property type="component" value="Unassembled WGS sequence"/>
</dbReference>
<evidence type="ECO:0000313" key="1">
    <source>
        <dbReference type="EMBL" id="CAD8088985.1"/>
    </source>
</evidence>
<keyword evidence="2" id="KW-1185">Reference proteome</keyword>
<protein>
    <submittedName>
        <fullName evidence="1">Uncharacterized protein</fullName>
    </submittedName>
</protein>
<dbReference type="EMBL" id="CAJJDM010000085">
    <property type="protein sequence ID" value="CAD8088985.1"/>
    <property type="molecule type" value="Genomic_DNA"/>
</dbReference>
<dbReference type="AlphaFoldDB" id="A0A8S1NJ09"/>
<evidence type="ECO:0000313" key="2">
    <source>
        <dbReference type="Proteomes" id="UP000688137"/>
    </source>
</evidence>
<reference evidence="1" key="1">
    <citation type="submission" date="2021-01" db="EMBL/GenBank/DDBJ databases">
        <authorList>
            <consortium name="Genoscope - CEA"/>
            <person name="William W."/>
        </authorList>
    </citation>
    <scope>NUCLEOTIDE SEQUENCE</scope>
</reference>
<accession>A0A8S1NJ09</accession>
<comment type="caution">
    <text evidence="1">The sequence shown here is derived from an EMBL/GenBank/DDBJ whole genome shotgun (WGS) entry which is preliminary data.</text>
</comment>
<sequence>MRNEGIGQKVQRVDITKWDILLKELSQNYQMIYRLMKEVDDKTESLKQQELKFSIQEDKSQQCLFLLFFRQQKMHLQQNYQLKLIYYVYLNKSD</sequence>